<feature type="transmembrane region" description="Helical" evidence="8">
    <location>
        <begin position="323"/>
        <end position="344"/>
    </location>
</feature>
<protein>
    <submittedName>
        <fullName evidence="10">MFS transporter</fullName>
    </submittedName>
</protein>
<dbReference type="InterPro" id="IPR020846">
    <property type="entry name" value="MFS_dom"/>
</dbReference>
<dbReference type="InterPro" id="IPR011701">
    <property type="entry name" value="MFS"/>
</dbReference>
<keyword evidence="3" id="KW-1003">Cell membrane</keyword>
<gene>
    <name evidence="10" type="ORF">CYJ76_05745</name>
</gene>
<keyword evidence="2" id="KW-0813">Transport</keyword>
<feature type="region of interest" description="Disordered" evidence="7">
    <location>
        <begin position="1"/>
        <end position="24"/>
    </location>
</feature>
<evidence type="ECO:0000256" key="6">
    <source>
        <dbReference type="ARBA" id="ARBA00023136"/>
    </source>
</evidence>
<comment type="subcellular location">
    <subcellularLocation>
        <location evidence="1">Cell membrane</location>
        <topology evidence="1">Multi-pass membrane protein</topology>
    </subcellularLocation>
</comment>
<dbReference type="InterPro" id="IPR036259">
    <property type="entry name" value="MFS_trans_sf"/>
</dbReference>
<dbReference type="GO" id="GO:0005886">
    <property type="term" value="C:plasma membrane"/>
    <property type="evidence" value="ECO:0007669"/>
    <property type="project" value="UniProtKB-SubCell"/>
</dbReference>
<feature type="transmembrane region" description="Helical" evidence="8">
    <location>
        <begin position="99"/>
        <end position="115"/>
    </location>
</feature>
<accession>A0A2I1PAW0</accession>
<sequence length="415" mass="42068">MGRRLPGPRATGDRVRTRWDTPVTDGGPTLGQLAVSAYGPMVLWSVAFAAVQPVIPLIALRLGAPAGQAALVVSVQGVAAMLVGIPAGLATERVGERRAMTAAAGLAVVSLAVVLTTSSLVLLTLGVALLGVSSSVFMLARQSYLTSAFPRQMLARAMSTLGGMARIGFFVGPVLGAGTIWAVGIRGPVGLSLVLVLALVGLTLRLPALPGESHCSDTRPPPLRGVVRAHWRLFATLGFGVVLCAAARSSRTVVMPLWGHHIGVDDSVIALVVGLAGLLETLVFYPAGVLMDRVSRRANAIPSMAILGLGIALVAFADSAAPLALAAVVIGLGNGLGSGIVMTLSGDVAPRVGRPSFLAVFRTLADAGAATGPVVLSGVTAVAGLTTAVLTAAGFGFGASAAFARWVPREHRAEG</sequence>
<name>A0A2I1PAW0_9MICO</name>
<dbReference type="Pfam" id="PF07690">
    <property type="entry name" value="MFS_1"/>
    <property type="match status" value="2"/>
</dbReference>
<evidence type="ECO:0000313" key="11">
    <source>
        <dbReference type="Proteomes" id="UP000234206"/>
    </source>
</evidence>
<keyword evidence="11" id="KW-1185">Reference proteome</keyword>
<feature type="transmembrane region" description="Helical" evidence="8">
    <location>
        <begin position="382"/>
        <end position="404"/>
    </location>
</feature>
<feature type="transmembrane region" description="Helical" evidence="8">
    <location>
        <begin position="229"/>
        <end position="248"/>
    </location>
</feature>
<evidence type="ECO:0000256" key="3">
    <source>
        <dbReference type="ARBA" id="ARBA00022475"/>
    </source>
</evidence>
<dbReference type="Proteomes" id="UP000234206">
    <property type="component" value="Unassembled WGS sequence"/>
</dbReference>
<feature type="domain" description="Major facilitator superfamily (MFS) profile" evidence="9">
    <location>
        <begin position="33"/>
        <end position="415"/>
    </location>
</feature>
<dbReference type="InterPro" id="IPR050171">
    <property type="entry name" value="MFS_Transporters"/>
</dbReference>
<evidence type="ECO:0000256" key="8">
    <source>
        <dbReference type="SAM" id="Phobius"/>
    </source>
</evidence>
<feature type="transmembrane region" description="Helical" evidence="8">
    <location>
        <begin position="268"/>
        <end position="287"/>
    </location>
</feature>
<comment type="caution">
    <text evidence="10">The sequence shown here is derived from an EMBL/GenBank/DDBJ whole genome shotgun (WGS) entry which is preliminary data.</text>
</comment>
<dbReference type="AlphaFoldDB" id="A0A2I1PAW0"/>
<feature type="transmembrane region" description="Helical" evidence="8">
    <location>
        <begin position="66"/>
        <end position="87"/>
    </location>
</feature>
<dbReference type="OrthoDB" id="3285241at2"/>
<evidence type="ECO:0000256" key="7">
    <source>
        <dbReference type="SAM" id="MobiDB-lite"/>
    </source>
</evidence>
<dbReference type="PANTHER" id="PTHR23517">
    <property type="entry name" value="RESISTANCE PROTEIN MDTM, PUTATIVE-RELATED-RELATED"/>
    <property type="match status" value="1"/>
</dbReference>
<dbReference type="GO" id="GO:0022857">
    <property type="term" value="F:transmembrane transporter activity"/>
    <property type="evidence" value="ECO:0007669"/>
    <property type="project" value="InterPro"/>
</dbReference>
<feature type="transmembrane region" description="Helical" evidence="8">
    <location>
        <begin position="161"/>
        <end position="183"/>
    </location>
</feature>
<proteinExistence type="predicted"/>
<evidence type="ECO:0000256" key="1">
    <source>
        <dbReference type="ARBA" id="ARBA00004651"/>
    </source>
</evidence>
<feature type="transmembrane region" description="Helical" evidence="8">
    <location>
        <begin position="189"/>
        <end position="208"/>
    </location>
</feature>
<feature type="transmembrane region" description="Helical" evidence="8">
    <location>
        <begin position="299"/>
        <end position="317"/>
    </location>
</feature>
<keyword evidence="4 8" id="KW-0812">Transmembrane</keyword>
<reference evidence="10 11" key="1">
    <citation type="submission" date="2017-12" db="EMBL/GenBank/DDBJ databases">
        <title>Phylogenetic diversity of female urinary microbiome.</title>
        <authorList>
            <person name="Thomas-White K."/>
            <person name="Wolfe A.J."/>
        </authorList>
    </citation>
    <scope>NUCLEOTIDE SEQUENCE [LARGE SCALE GENOMIC DNA]</scope>
    <source>
        <strain evidence="10 11">UMB1298</strain>
    </source>
</reference>
<evidence type="ECO:0000256" key="2">
    <source>
        <dbReference type="ARBA" id="ARBA00022448"/>
    </source>
</evidence>
<organism evidence="10 11">
    <name type="scientific">Kytococcus schroeteri</name>
    <dbReference type="NCBI Taxonomy" id="138300"/>
    <lineage>
        <taxon>Bacteria</taxon>
        <taxon>Bacillati</taxon>
        <taxon>Actinomycetota</taxon>
        <taxon>Actinomycetes</taxon>
        <taxon>Micrococcales</taxon>
        <taxon>Kytococcaceae</taxon>
        <taxon>Kytococcus</taxon>
    </lineage>
</organism>
<keyword evidence="5 8" id="KW-1133">Transmembrane helix</keyword>
<keyword evidence="6 8" id="KW-0472">Membrane</keyword>
<evidence type="ECO:0000313" key="10">
    <source>
        <dbReference type="EMBL" id="PKZ41758.1"/>
    </source>
</evidence>
<dbReference type="PANTHER" id="PTHR23517:SF3">
    <property type="entry name" value="INTEGRAL MEMBRANE TRANSPORT PROTEIN"/>
    <property type="match status" value="1"/>
</dbReference>
<dbReference type="Gene3D" id="1.20.1250.20">
    <property type="entry name" value="MFS general substrate transporter like domains"/>
    <property type="match status" value="2"/>
</dbReference>
<dbReference type="SUPFAM" id="SSF103473">
    <property type="entry name" value="MFS general substrate transporter"/>
    <property type="match status" value="1"/>
</dbReference>
<evidence type="ECO:0000259" key="9">
    <source>
        <dbReference type="PROSITE" id="PS50850"/>
    </source>
</evidence>
<evidence type="ECO:0000256" key="5">
    <source>
        <dbReference type="ARBA" id="ARBA00022989"/>
    </source>
</evidence>
<dbReference type="EMBL" id="PKIZ01000009">
    <property type="protein sequence ID" value="PKZ41758.1"/>
    <property type="molecule type" value="Genomic_DNA"/>
</dbReference>
<dbReference type="CDD" id="cd17325">
    <property type="entry name" value="MFS_MdtG_SLC18_like"/>
    <property type="match status" value="1"/>
</dbReference>
<feature type="transmembrane region" description="Helical" evidence="8">
    <location>
        <begin position="41"/>
        <end position="60"/>
    </location>
</feature>
<evidence type="ECO:0000256" key="4">
    <source>
        <dbReference type="ARBA" id="ARBA00022692"/>
    </source>
</evidence>
<dbReference type="PROSITE" id="PS50850">
    <property type="entry name" value="MFS"/>
    <property type="match status" value="1"/>
</dbReference>